<keyword evidence="2" id="KW-1133">Transmembrane helix</keyword>
<keyword evidence="4" id="KW-1185">Reference proteome</keyword>
<feature type="transmembrane region" description="Helical" evidence="2">
    <location>
        <begin position="132"/>
        <end position="150"/>
    </location>
</feature>
<feature type="transmembrane region" description="Helical" evidence="2">
    <location>
        <begin position="73"/>
        <end position="92"/>
    </location>
</feature>
<feature type="transmembrane region" description="Helical" evidence="2">
    <location>
        <begin position="182"/>
        <end position="199"/>
    </location>
</feature>
<feature type="region of interest" description="Disordered" evidence="1">
    <location>
        <begin position="1"/>
        <end position="22"/>
    </location>
</feature>
<dbReference type="RefSeq" id="WP_209979717.1">
    <property type="nucleotide sequence ID" value="NZ_JAGGLB010000059.1"/>
</dbReference>
<evidence type="ECO:0000313" key="3">
    <source>
        <dbReference type="EMBL" id="MBP1996882.1"/>
    </source>
</evidence>
<feature type="transmembrane region" description="Helical" evidence="2">
    <location>
        <begin position="104"/>
        <end position="126"/>
    </location>
</feature>
<keyword evidence="2" id="KW-0472">Membrane</keyword>
<accession>A0ABS4JAL3</accession>
<reference evidence="3 4" key="1">
    <citation type="submission" date="2021-03" db="EMBL/GenBank/DDBJ databases">
        <title>Genomic Encyclopedia of Type Strains, Phase IV (KMG-IV): sequencing the most valuable type-strain genomes for metagenomic binning, comparative biology and taxonomic classification.</title>
        <authorList>
            <person name="Goeker M."/>
        </authorList>
    </citation>
    <scope>NUCLEOTIDE SEQUENCE [LARGE SCALE GENOMIC DNA]</scope>
    <source>
        <strain evidence="3 4">DSM 26048</strain>
    </source>
</reference>
<feature type="transmembrane region" description="Helical" evidence="2">
    <location>
        <begin position="48"/>
        <end position="67"/>
    </location>
</feature>
<organism evidence="3 4">
    <name type="scientific">Paenibacillus eucommiae</name>
    <dbReference type="NCBI Taxonomy" id="1355755"/>
    <lineage>
        <taxon>Bacteria</taxon>
        <taxon>Bacillati</taxon>
        <taxon>Bacillota</taxon>
        <taxon>Bacilli</taxon>
        <taxon>Bacillales</taxon>
        <taxon>Paenibacillaceae</taxon>
        <taxon>Paenibacillus</taxon>
    </lineage>
</organism>
<protein>
    <recommendedName>
        <fullName evidence="5">DUF2157 domain-containing protein</fullName>
    </recommendedName>
</protein>
<dbReference type="Proteomes" id="UP001519287">
    <property type="component" value="Unassembled WGS sequence"/>
</dbReference>
<evidence type="ECO:0000256" key="1">
    <source>
        <dbReference type="SAM" id="MobiDB-lite"/>
    </source>
</evidence>
<comment type="caution">
    <text evidence="3">The sequence shown here is derived from an EMBL/GenBank/DDBJ whole genome shotgun (WGS) entry which is preliminary data.</text>
</comment>
<keyword evidence="2" id="KW-0812">Transmembrane</keyword>
<feature type="transmembrane region" description="Helical" evidence="2">
    <location>
        <begin position="157"/>
        <end position="176"/>
    </location>
</feature>
<proteinExistence type="predicted"/>
<evidence type="ECO:0008006" key="5">
    <source>
        <dbReference type="Google" id="ProtNLM"/>
    </source>
</evidence>
<sequence>MAKGKDRSVSPAGRSGAKAEPEKQALQDIEFIKQLIAKNKKKLDQSPPFLFIWGTYMMVGYIGMQFNHTLWPMWFWSCGAVIGGLLSSIVGIRQSRNAPVQEGGSYGWMFWLPFMATMLVGCAMMFTDIVRLEYASLFWCMLIGIAYISLGTLVGKGPVFLGIWFIVLSIFIRLFMLEYQNLLLGLLGGGSVIVTALLLQRRKKHG</sequence>
<dbReference type="EMBL" id="JAGGLB010000059">
    <property type="protein sequence ID" value="MBP1996882.1"/>
    <property type="molecule type" value="Genomic_DNA"/>
</dbReference>
<evidence type="ECO:0000256" key="2">
    <source>
        <dbReference type="SAM" id="Phobius"/>
    </source>
</evidence>
<name>A0ABS4JAL3_9BACL</name>
<evidence type="ECO:0000313" key="4">
    <source>
        <dbReference type="Proteomes" id="UP001519287"/>
    </source>
</evidence>
<gene>
    <name evidence="3" type="ORF">J2Z66_008560</name>
</gene>